<evidence type="ECO:0000313" key="12">
    <source>
        <dbReference type="Proteomes" id="UP000593571"/>
    </source>
</evidence>
<protein>
    <submittedName>
        <fullName evidence="11">Transmembrane protein 159</fullName>
    </submittedName>
</protein>
<evidence type="ECO:0000313" key="11">
    <source>
        <dbReference type="EMBL" id="KAF6442616.1"/>
    </source>
</evidence>
<dbReference type="PANTHER" id="PTHR14275:SF0">
    <property type="entry name" value="LIPID DROPLET ASSEMBLY FACTOR 1"/>
    <property type="match status" value="1"/>
</dbReference>
<feature type="transmembrane region" description="Helical" evidence="10">
    <location>
        <begin position="50"/>
        <end position="75"/>
    </location>
</feature>
<dbReference type="InterPro" id="IPR029709">
    <property type="entry name" value="LDAF1"/>
</dbReference>
<evidence type="ECO:0000256" key="2">
    <source>
        <dbReference type="ARBA" id="ARBA00004502"/>
    </source>
</evidence>
<evidence type="ECO:0000256" key="9">
    <source>
        <dbReference type="SAM" id="MobiDB-lite"/>
    </source>
</evidence>
<name>A0A7J8F4P6_ROUAE</name>
<organism evidence="11 12">
    <name type="scientific">Rousettus aegyptiacus</name>
    <name type="common">Egyptian fruit bat</name>
    <name type="synonym">Pteropus aegyptiacus</name>
    <dbReference type="NCBI Taxonomy" id="9407"/>
    <lineage>
        <taxon>Eukaryota</taxon>
        <taxon>Metazoa</taxon>
        <taxon>Chordata</taxon>
        <taxon>Craniata</taxon>
        <taxon>Vertebrata</taxon>
        <taxon>Euteleostomi</taxon>
        <taxon>Mammalia</taxon>
        <taxon>Eutheria</taxon>
        <taxon>Laurasiatheria</taxon>
        <taxon>Chiroptera</taxon>
        <taxon>Yinpterochiroptera</taxon>
        <taxon>Pteropodoidea</taxon>
        <taxon>Pteropodidae</taxon>
        <taxon>Rousettinae</taxon>
        <taxon>Rousettus</taxon>
    </lineage>
</organism>
<proteinExistence type="inferred from homology"/>
<dbReference type="EMBL" id="JACASE010000008">
    <property type="protein sequence ID" value="KAF6442616.1"/>
    <property type="molecule type" value="Genomic_DNA"/>
</dbReference>
<evidence type="ECO:0000256" key="3">
    <source>
        <dbReference type="ARBA" id="ARBA00007618"/>
    </source>
</evidence>
<evidence type="ECO:0000256" key="10">
    <source>
        <dbReference type="SAM" id="Phobius"/>
    </source>
</evidence>
<comment type="similarity">
    <text evidence="3">Belongs to the LDAF1 family.</text>
</comment>
<dbReference type="Proteomes" id="UP000593571">
    <property type="component" value="Unassembled WGS sequence"/>
</dbReference>
<gene>
    <name evidence="11" type="ORF">HJG63_019401</name>
</gene>
<keyword evidence="5 10" id="KW-0812">Transmembrane</keyword>
<comment type="subcellular location">
    <subcellularLocation>
        <location evidence="1">Endoplasmic reticulum membrane</location>
        <topology evidence="1">Multi-pass membrane protein</topology>
    </subcellularLocation>
    <subcellularLocation>
        <location evidence="2">Lipid droplet</location>
    </subcellularLocation>
</comment>
<dbReference type="PANTHER" id="PTHR14275">
    <property type="entry name" value="PROMETHIN"/>
    <property type="match status" value="1"/>
</dbReference>
<evidence type="ECO:0000256" key="4">
    <source>
        <dbReference type="ARBA" id="ARBA00022677"/>
    </source>
</evidence>
<keyword evidence="4" id="KW-0551">Lipid droplet</keyword>
<comment type="caution">
    <text evidence="11">The sequence shown here is derived from an EMBL/GenBank/DDBJ whole genome shotgun (WGS) entry which is preliminary data.</text>
</comment>
<keyword evidence="7 10" id="KW-1133">Transmembrane helix</keyword>
<reference evidence="11 12" key="1">
    <citation type="journal article" date="2020" name="Nature">
        <title>Six reference-quality genomes reveal evolution of bat adaptations.</title>
        <authorList>
            <person name="Jebb D."/>
            <person name="Huang Z."/>
            <person name="Pippel M."/>
            <person name="Hughes G.M."/>
            <person name="Lavrichenko K."/>
            <person name="Devanna P."/>
            <person name="Winkler S."/>
            <person name="Jermiin L.S."/>
            <person name="Skirmuntt E.C."/>
            <person name="Katzourakis A."/>
            <person name="Burkitt-Gray L."/>
            <person name="Ray D.A."/>
            <person name="Sullivan K.A.M."/>
            <person name="Roscito J.G."/>
            <person name="Kirilenko B.M."/>
            <person name="Davalos L.M."/>
            <person name="Corthals A.P."/>
            <person name="Power M.L."/>
            <person name="Jones G."/>
            <person name="Ransome R.D."/>
            <person name="Dechmann D.K.N."/>
            <person name="Locatelli A.G."/>
            <person name="Puechmaille S.J."/>
            <person name="Fedrigo O."/>
            <person name="Jarvis E.D."/>
            <person name="Hiller M."/>
            <person name="Vernes S.C."/>
            <person name="Myers E.W."/>
            <person name="Teeling E.C."/>
        </authorList>
    </citation>
    <scope>NUCLEOTIDE SEQUENCE [LARGE SCALE GENOMIC DNA]</scope>
    <source>
        <strain evidence="11">MRouAeg1</strain>
        <tissue evidence="11">Muscle</tissue>
    </source>
</reference>
<feature type="region of interest" description="Disordered" evidence="9">
    <location>
        <begin position="130"/>
        <end position="154"/>
    </location>
</feature>
<dbReference type="AlphaFoldDB" id="A0A7J8F4P6"/>
<accession>A0A7J8F4P6</accession>
<dbReference type="GO" id="GO:0005789">
    <property type="term" value="C:endoplasmic reticulum membrane"/>
    <property type="evidence" value="ECO:0007669"/>
    <property type="project" value="UniProtKB-SubCell"/>
</dbReference>
<evidence type="ECO:0000256" key="6">
    <source>
        <dbReference type="ARBA" id="ARBA00022824"/>
    </source>
</evidence>
<evidence type="ECO:0000256" key="8">
    <source>
        <dbReference type="ARBA" id="ARBA00023136"/>
    </source>
</evidence>
<keyword evidence="6" id="KW-0256">Endoplasmic reticulum</keyword>
<sequence length="275" mass="29986">MAKEEMPSTSKDFEELQRKLSLLIESIQNNSKMVAFLKSPVGQCLDRHPFVGLASLVFVAVSAVPVGFFLLLVVLTSPGHLCGRPLSALCPLWLGLRVARRIGDNRSVLHGGLQPRQLLVFSQTTDAKPQWRRPVGDKGHGLRGAPPGMTDPAEPELFPSHLWKAVGSCTPRGTLGGWVARHSPDRPPAAAEQDASLFPCWFCRLAHPHVDKQQGTVGLSGSSHLSPASPQGRRLDLGRVLSLAACPLDSKGSDLVPKGTVWGNRRLFFFFLFFF</sequence>
<evidence type="ECO:0000256" key="1">
    <source>
        <dbReference type="ARBA" id="ARBA00004477"/>
    </source>
</evidence>
<dbReference type="Pfam" id="PF16015">
    <property type="entry name" value="Promethin"/>
    <property type="match status" value="1"/>
</dbReference>
<keyword evidence="8 10" id="KW-0472">Membrane</keyword>
<keyword evidence="12" id="KW-1185">Reference proteome</keyword>
<evidence type="ECO:0000256" key="5">
    <source>
        <dbReference type="ARBA" id="ARBA00022692"/>
    </source>
</evidence>
<dbReference type="GO" id="GO:0005811">
    <property type="term" value="C:lipid droplet"/>
    <property type="evidence" value="ECO:0007669"/>
    <property type="project" value="UniProtKB-SubCell"/>
</dbReference>
<evidence type="ECO:0000256" key="7">
    <source>
        <dbReference type="ARBA" id="ARBA00022989"/>
    </source>
</evidence>